<keyword evidence="11 25" id="KW-0812">Transmembrane</keyword>
<accession>A0A7L4YUE2</accession>
<evidence type="ECO:0000256" key="4">
    <source>
        <dbReference type="ARBA" id="ARBA00005189"/>
    </source>
</evidence>
<keyword evidence="17" id="KW-1208">Phospholipid metabolism</keyword>
<evidence type="ECO:0000256" key="23">
    <source>
        <dbReference type="ARBA" id="ARBA00033406"/>
    </source>
</evidence>
<comment type="pathway">
    <text evidence="3">Phospholipid metabolism; CDP-diacylglycerol biosynthesis; CDP-diacylglycerol from sn-glycerol 3-phosphate: step 3/3.</text>
</comment>
<comment type="catalytic activity">
    <reaction evidence="1">
        <text>a 1,2-diacyl-sn-glycero-3-phosphate + CTP + H(+) = a CDP-1,2-diacyl-sn-glycerol + diphosphate</text>
        <dbReference type="Rhea" id="RHEA:16229"/>
        <dbReference type="ChEBI" id="CHEBI:15378"/>
        <dbReference type="ChEBI" id="CHEBI:33019"/>
        <dbReference type="ChEBI" id="CHEBI:37563"/>
        <dbReference type="ChEBI" id="CHEBI:58332"/>
        <dbReference type="ChEBI" id="CHEBI:58608"/>
        <dbReference type="EC" id="2.7.7.41"/>
    </reaction>
</comment>
<dbReference type="FunCoup" id="A0A7L4YUE2">
    <property type="interactions" value="54"/>
</dbReference>
<keyword evidence="12 26" id="KW-0548">Nucleotidyltransferase</keyword>
<sequence length="294" mass="30615">MPTDEAKPDAESSEPPAPQRPSRAGRDLKAAIGVGVGIGIVVIATLFLYRPAFAIIVGLAVVLAINELQSAVRTGGVEVPRWPILIGGAAMLVASWFWGLQGLVIALLATFLAVIFGRMRGPLHGYLASTATGLFITIYVPFLAGFAVLLTKPENGEQLVLTWAIAVVCSDTGGYASGVLFGKHPMAPRISPKKSWEGFAGSVVLAGIAGALLYELLLGFPWWLGVLYGAIVAVFAVTGDLLESIIKRDVGVKDMGSLLPGHGGAMDRMDSLLLTAPAAYVLLSATPAIVNALG</sequence>
<gene>
    <name evidence="26" type="ORF">EK0264_17295</name>
</gene>
<evidence type="ECO:0000256" key="16">
    <source>
        <dbReference type="ARBA" id="ARBA00023209"/>
    </source>
</evidence>
<evidence type="ECO:0000256" key="5">
    <source>
        <dbReference type="ARBA" id="ARBA00010185"/>
    </source>
</evidence>
<dbReference type="InParanoid" id="A0A7L4YUE2"/>
<evidence type="ECO:0000256" key="25">
    <source>
        <dbReference type="SAM" id="Phobius"/>
    </source>
</evidence>
<keyword evidence="10 26" id="KW-0808">Transferase</keyword>
<feature type="transmembrane region" description="Helical" evidence="25">
    <location>
        <begin position="220"/>
        <end position="238"/>
    </location>
</feature>
<name>A0A7L4YUE2_9ACTN</name>
<evidence type="ECO:0000256" key="1">
    <source>
        <dbReference type="ARBA" id="ARBA00001698"/>
    </source>
</evidence>
<dbReference type="Pfam" id="PF01148">
    <property type="entry name" value="CTP_transf_1"/>
    <property type="match status" value="1"/>
</dbReference>
<feature type="transmembrane region" description="Helical" evidence="25">
    <location>
        <begin position="194"/>
        <end position="214"/>
    </location>
</feature>
<keyword evidence="27" id="KW-1185">Reference proteome</keyword>
<comment type="subcellular location">
    <subcellularLocation>
        <location evidence="2">Cell membrane</location>
        <topology evidence="2">Multi-pass membrane protein</topology>
    </subcellularLocation>
</comment>
<feature type="transmembrane region" description="Helical" evidence="25">
    <location>
        <begin position="272"/>
        <end position="293"/>
    </location>
</feature>
<feature type="transmembrane region" description="Helical" evidence="25">
    <location>
        <begin position="84"/>
        <end position="114"/>
    </location>
</feature>
<comment type="pathway">
    <text evidence="4">Lipid metabolism.</text>
</comment>
<evidence type="ECO:0000256" key="17">
    <source>
        <dbReference type="ARBA" id="ARBA00023264"/>
    </source>
</evidence>
<evidence type="ECO:0000256" key="14">
    <source>
        <dbReference type="ARBA" id="ARBA00023098"/>
    </source>
</evidence>
<keyword evidence="13 25" id="KW-1133">Transmembrane helix</keyword>
<dbReference type="Proteomes" id="UP000463857">
    <property type="component" value="Chromosome"/>
</dbReference>
<evidence type="ECO:0000256" key="8">
    <source>
        <dbReference type="ARBA" id="ARBA00022475"/>
    </source>
</evidence>
<keyword evidence="8" id="KW-1003">Cell membrane</keyword>
<feature type="transmembrane region" description="Helical" evidence="25">
    <location>
        <begin position="30"/>
        <end position="48"/>
    </location>
</feature>
<dbReference type="GO" id="GO:0016024">
    <property type="term" value="P:CDP-diacylglycerol biosynthetic process"/>
    <property type="evidence" value="ECO:0007669"/>
    <property type="project" value="TreeGrafter"/>
</dbReference>
<keyword evidence="14" id="KW-0443">Lipid metabolism</keyword>
<feature type="region of interest" description="Disordered" evidence="24">
    <location>
        <begin position="1"/>
        <end position="24"/>
    </location>
</feature>
<dbReference type="EC" id="2.7.7.41" evidence="6"/>
<evidence type="ECO:0000256" key="9">
    <source>
        <dbReference type="ARBA" id="ARBA00022516"/>
    </source>
</evidence>
<dbReference type="PANTHER" id="PTHR46382:SF1">
    <property type="entry name" value="PHOSPHATIDATE CYTIDYLYLTRANSFERASE"/>
    <property type="match status" value="1"/>
</dbReference>
<comment type="similarity">
    <text evidence="5">Belongs to the CDS family.</text>
</comment>
<evidence type="ECO:0000256" key="13">
    <source>
        <dbReference type="ARBA" id="ARBA00022989"/>
    </source>
</evidence>
<keyword evidence="9" id="KW-0444">Lipid biosynthesis</keyword>
<evidence type="ECO:0000256" key="12">
    <source>
        <dbReference type="ARBA" id="ARBA00022695"/>
    </source>
</evidence>
<dbReference type="OrthoDB" id="9799199at2"/>
<feature type="transmembrane region" description="Helical" evidence="25">
    <location>
        <begin position="161"/>
        <end position="182"/>
    </location>
</feature>
<evidence type="ECO:0000256" key="22">
    <source>
        <dbReference type="ARBA" id="ARBA00032743"/>
    </source>
</evidence>
<evidence type="ECO:0000256" key="2">
    <source>
        <dbReference type="ARBA" id="ARBA00004651"/>
    </source>
</evidence>
<evidence type="ECO:0000256" key="19">
    <source>
        <dbReference type="ARBA" id="ARBA00031825"/>
    </source>
</evidence>
<dbReference type="KEGG" id="eke:EK0264_17295"/>
<evidence type="ECO:0000256" key="18">
    <source>
        <dbReference type="ARBA" id="ARBA00029893"/>
    </source>
</evidence>
<evidence type="ECO:0000256" key="20">
    <source>
        <dbReference type="ARBA" id="ARBA00032253"/>
    </source>
</evidence>
<organism evidence="26 27">
    <name type="scientific">Epidermidibacterium keratini</name>
    <dbReference type="NCBI Taxonomy" id="1891644"/>
    <lineage>
        <taxon>Bacteria</taxon>
        <taxon>Bacillati</taxon>
        <taxon>Actinomycetota</taxon>
        <taxon>Actinomycetes</taxon>
        <taxon>Sporichthyales</taxon>
        <taxon>Sporichthyaceae</taxon>
        <taxon>Epidermidibacterium</taxon>
    </lineage>
</organism>
<feature type="transmembrane region" description="Helical" evidence="25">
    <location>
        <begin position="126"/>
        <end position="149"/>
    </location>
</feature>
<dbReference type="AlphaFoldDB" id="A0A7L4YUE2"/>
<evidence type="ECO:0000256" key="3">
    <source>
        <dbReference type="ARBA" id="ARBA00005119"/>
    </source>
</evidence>
<evidence type="ECO:0000256" key="15">
    <source>
        <dbReference type="ARBA" id="ARBA00023136"/>
    </source>
</evidence>
<evidence type="ECO:0000313" key="26">
    <source>
        <dbReference type="EMBL" id="QHC02523.1"/>
    </source>
</evidence>
<keyword evidence="15 25" id="KW-0472">Membrane</keyword>
<dbReference type="EMBL" id="CP047156">
    <property type="protein sequence ID" value="QHC02523.1"/>
    <property type="molecule type" value="Genomic_DNA"/>
</dbReference>
<feature type="compositionally biased region" description="Basic and acidic residues" evidence="24">
    <location>
        <begin position="1"/>
        <end position="10"/>
    </location>
</feature>
<evidence type="ECO:0000256" key="21">
    <source>
        <dbReference type="ARBA" id="ARBA00032396"/>
    </source>
</evidence>
<dbReference type="GO" id="GO:0004605">
    <property type="term" value="F:phosphatidate cytidylyltransferase activity"/>
    <property type="evidence" value="ECO:0007669"/>
    <property type="project" value="UniProtKB-EC"/>
</dbReference>
<evidence type="ECO:0000313" key="27">
    <source>
        <dbReference type="Proteomes" id="UP000463857"/>
    </source>
</evidence>
<keyword evidence="16" id="KW-0594">Phospholipid biosynthesis</keyword>
<protein>
    <recommendedName>
        <fullName evidence="7">Phosphatidate cytidylyltransferase</fullName>
        <ecNumber evidence="6">2.7.7.41</ecNumber>
    </recommendedName>
    <alternativeName>
        <fullName evidence="20">CDP-DAG synthase</fullName>
    </alternativeName>
    <alternativeName>
        <fullName evidence="22">CDP-DG synthase</fullName>
    </alternativeName>
    <alternativeName>
        <fullName evidence="18">CDP-diacylglycerol synthase</fullName>
    </alternativeName>
    <alternativeName>
        <fullName evidence="21">CDP-diglyceride pyrophosphorylase</fullName>
    </alternativeName>
    <alternativeName>
        <fullName evidence="23">CDP-diglyceride synthase</fullName>
    </alternativeName>
    <alternativeName>
        <fullName evidence="19">CTP:phosphatidate cytidylyltransferase</fullName>
    </alternativeName>
</protein>
<evidence type="ECO:0000256" key="24">
    <source>
        <dbReference type="SAM" id="MobiDB-lite"/>
    </source>
</evidence>
<evidence type="ECO:0000256" key="6">
    <source>
        <dbReference type="ARBA" id="ARBA00012487"/>
    </source>
</evidence>
<reference evidence="26 27" key="1">
    <citation type="journal article" date="2018" name="Int. J. Syst. Evol. Microbiol.">
        <title>Epidermidibacterium keratini gen. nov., sp. nov., a member of the family Sporichthyaceae, isolated from keratin epidermis.</title>
        <authorList>
            <person name="Lee D.G."/>
            <person name="Trujillo M.E."/>
            <person name="Kang S."/>
            <person name="Nam J.J."/>
            <person name="Kim Y.J."/>
        </authorList>
    </citation>
    <scope>NUCLEOTIDE SEQUENCE [LARGE SCALE GENOMIC DNA]</scope>
    <source>
        <strain evidence="26 27">EPI-7</strain>
    </source>
</reference>
<dbReference type="GO" id="GO:0005886">
    <property type="term" value="C:plasma membrane"/>
    <property type="evidence" value="ECO:0007669"/>
    <property type="project" value="UniProtKB-SubCell"/>
</dbReference>
<evidence type="ECO:0000256" key="11">
    <source>
        <dbReference type="ARBA" id="ARBA00022692"/>
    </source>
</evidence>
<proteinExistence type="inferred from homology"/>
<evidence type="ECO:0000256" key="7">
    <source>
        <dbReference type="ARBA" id="ARBA00019373"/>
    </source>
</evidence>
<evidence type="ECO:0000256" key="10">
    <source>
        <dbReference type="ARBA" id="ARBA00022679"/>
    </source>
</evidence>
<dbReference type="PANTHER" id="PTHR46382">
    <property type="entry name" value="PHOSPHATIDATE CYTIDYLYLTRANSFERASE"/>
    <property type="match status" value="1"/>
</dbReference>